<feature type="chain" id="PRO_5010314763" description="GLPGLI family protein" evidence="1">
    <location>
        <begin position="21"/>
        <end position="204"/>
    </location>
</feature>
<evidence type="ECO:0000256" key="1">
    <source>
        <dbReference type="SAM" id="SignalP"/>
    </source>
</evidence>
<sequence length="204" mass="22938">MLSTNQLLGIFIFAMTLLSAAPNTVNASKNTLNFTIINKDKAIGTLKATKVVNGSKIHYQSITAIKTRVIKEIEVDYKYDVVFEDNLLKKASVIIGVDDKPYADIITNRADQTYLITKNKKKESVIENAIHYATIVLYFKEPIGIDSCYSEQDASFNTIVPLGNHVYKKINAKKHENVYYYESGYLQKAEIDGGLIKFEIVAEN</sequence>
<evidence type="ECO:0008006" key="4">
    <source>
        <dbReference type="Google" id="ProtNLM"/>
    </source>
</evidence>
<name>A0A1H4SEP9_9FLAO</name>
<dbReference type="Pfam" id="PF19630">
    <property type="entry name" value="DUF6134"/>
    <property type="match status" value="1"/>
</dbReference>
<gene>
    <name evidence="2" type="ORF">SAMN05192540_3145</name>
</gene>
<accession>A0A1H4SEP9</accession>
<protein>
    <recommendedName>
        <fullName evidence="4">GLPGLI family protein</fullName>
    </recommendedName>
</protein>
<dbReference type="InterPro" id="IPR045767">
    <property type="entry name" value="DUF6134"/>
</dbReference>
<evidence type="ECO:0000313" key="3">
    <source>
        <dbReference type="Proteomes" id="UP000183038"/>
    </source>
</evidence>
<dbReference type="EMBL" id="FNTB01000001">
    <property type="protein sequence ID" value="SEC42702.1"/>
    <property type="molecule type" value="Genomic_DNA"/>
</dbReference>
<evidence type="ECO:0000313" key="2">
    <source>
        <dbReference type="EMBL" id="SEC42702.1"/>
    </source>
</evidence>
<keyword evidence="1" id="KW-0732">Signal</keyword>
<feature type="signal peptide" evidence="1">
    <location>
        <begin position="1"/>
        <end position="20"/>
    </location>
</feature>
<organism evidence="2 3">
    <name type="scientific">Maribacter dokdonensis</name>
    <dbReference type="NCBI Taxonomy" id="320912"/>
    <lineage>
        <taxon>Bacteria</taxon>
        <taxon>Pseudomonadati</taxon>
        <taxon>Bacteroidota</taxon>
        <taxon>Flavobacteriia</taxon>
        <taxon>Flavobacteriales</taxon>
        <taxon>Flavobacteriaceae</taxon>
        <taxon>Maribacter</taxon>
    </lineage>
</organism>
<dbReference type="RefSeq" id="WP_083365657.1">
    <property type="nucleotide sequence ID" value="NZ_FNTB01000001.1"/>
</dbReference>
<reference evidence="2 3" key="1">
    <citation type="submission" date="2016-10" db="EMBL/GenBank/DDBJ databases">
        <authorList>
            <person name="de Groot N.N."/>
        </authorList>
    </citation>
    <scope>NUCLEOTIDE SEQUENCE [LARGE SCALE GENOMIC DNA]</scope>
    <source>
        <strain evidence="2 3">MAR_2009_71</strain>
    </source>
</reference>
<dbReference type="AlphaFoldDB" id="A0A1H4SEP9"/>
<dbReference type="Proteomes" id="UP000183038">
    <property type="component" value="Unassembled WGS sequence"/>
</dbReference>
<proteinExistence type="predicted"/>